<evidence type="ECO:0000313" key="2">
    <source>
        <dbReference type="EMBL" id="KAL3719715.1"/>
    </source>
</evidence>
<gene>
    <name evidence="2" type="ORF">ACJRO7_004661</name>
</gene>
<name>A0ABD3J2I7_EUCGL</name>
<keyword evidence="3" id="KW-1185">Reference proteome</keyword>
<dbReference type="InterPro" id="IPR032795">
    <property type="entry name" value="DUF3741-assoc"/>
</dbReference>
<dbReference type="AlphaFoldDB" id="A0ABD3J2I7"/>
<organism evidence="2 3">
    <name type="scientific">Eucalyptus globulus</name>
    <name type="common">Tasmanian blue gum</name>
    <dbReference type="NCBI Taxonomy" id="34317"/>
    <lineage>
        <taxon>Eukaryota</taxon>
        <taxon>Viridiplantae</taxon>
        <taxon>Streptophyta</taxon>
        <taxon>Embryophyta</taxon>
        <taxon>Tracheophyta</taxon>
        <taxon>Spermatophyta</taxon>
        <taxon>Magnoliopsida</taxon>
        <taxon>eudicotyledons</taxon>
        <taxon>Gunneridae</taxon>
        <taxon>Pentapetalae</taxon>
        <taxon>rosids</taxon>
        <taxon>malvids</taxon>
        <taxon>Myrtales</taxon>
        <taxon>Myrtaceae</taxon>
        <taxon>Myrtoideae</taxon>
        <taxon>Eucalypteae</taxon>
        <taxon>Eucalyptus</taxon>
    </lineage>
</organism>
<sequence>MKDLSFFLLKNYLGAKMKKSVGTFCHGDTSTSILSQGRNDRPAPKEPLIIGSPSLVGGDGHTLEEMILQLELEEEIARRAKLDAPQRRMSCVNNSDILRCARNALNQYPRFSLDGKDAMYRSSFRNSECPEGRLPARRSVCCDWDLGGGPRDRSRNDARYDRPSLLPPILAGERVIWCKPGVVAKLMGLEAMPVPVRRKASKEKLSFMRRREERQISTDLKHDGDEICRRIRGGSCSKTSGYCVMKPIAVEPLDVSRGASAADWPTRRYG</sequence>
<dbReference type="EMBL" id="JBJKBG010000010">
    <property type="protein sequence ID" value="KAL3719715.1"/>
    <property type="molecule type" value="Genomic_DNA"/>
</dbReference>
<proteinExistence type="predicted"/>
<dbReference type="PANTHER" id="PTHR37897">
    <property type="entry name" value="DNAK FAMILY PROTEIN"/>
    <property type="match status" value="1"/>
</dbReference>
<protein>
    <recommendedName>
        <fullName evidence="1">DUF3741 domain-containing protein</fullName>
    </recommendedName>
</protein>
<dbReference type="Pfam" id="PF14383">
    <property type="entry name" value="VARLMGL"/>
    <property type="match status" value="1"/>
</dbReference>
<feature type="domain" description="DUF3741" evidence="1">
    <location>
        <begin position="179"/>
        <end position="193"/>
    </location>
</feature>
<reference evidence="2 3" key="1">
    <citation type="submission" date="2024-11" db="EMBL/GenBank/DDBJ databases">
        <title>Chromosome-level genome assembly of Eucalyptus globulus Labill. provides insights into its genome evolution.</title>
        <authorList>
            <person name="Li X."/>
        </authorList>
    </citation>
    <scope>NUCLEOTIDE SEQUENCE [LARGE SCALE GENOMIC DNA]</scope>
    <source>
        <strain evidence="2">CL2024</strain>
        <tissue evidence="2">Fresh tender leaves</tissue>
    </source>
</reference>
<dbReference type="PANTHER" id="PTHR37897:SF1">
    <property type="entry name" value="DUF3741 DOMAIN-CONTAINING PROTEIN"/>
    <property type="match status" value="1"/>
</dbReference>
<dbReference type="Proteomes" id="UP001634007">
    <property type="component" value="Unassembled WGS sequence"/>
</dbReference>
<evidence type="ECO:0000313" key="3">
    <source>
        <dbReference type="Proteomes" id="UP001634007"/>
    </source>
</evidence>
<accession>A0ABD3J2I7</accession>
<comment type="caution">
    <text evidence="2">The sequence shown here is derived from an EMBL/GenBank/DDBJ whole genome shotgun (WGS) entry which is preliminary data.</text>
</comment>
<evidence type="ECO:0000259" key="1">
    <source>
        <dbReference type="Pfam" id="PF14383"/>
    </source>
</evidence>